<evidence type="ECO:0000256" key="1">
    <source>
        <dbReference type="SAM" id="Phobius"/>
    </source>
</evidence>
<accession>A0ABR0AW72</accession>
<evidence type="ECO:0000313" key="3">
    <source>
        <dbReference type="Proteomes" id="UP001234178"/>
    </source>
</evidence>
<name>A0ABR0AW72_9CRUS</name>
<dbReference type="Proteomes" id="UP001234178">
    <property type="component" value="Unassembled WGS sequence"/>
</dbReference>
<sequence>MQNMAVTVAIVGAARSAWFGRIALLLWLSLMLMDGNVRPVRSQFIFREDPLGRKTIITSRLKINSVKKRDILLF</sequence>
<proteinExistence type="predicted"/>
<organism evidence="2 3">
    <name type="scientific">Daphnia magna</name>
    <dbReference type="NCBI Taxonomy" id="35525"/>
    <lineage>
        <taxon>Eukaryota</taxon>
        <taxon>Metazoa</taxon>
        <taxon>Ecdysozoa</taxon>
        <taxon>Arthropoda</taxon>
        <taxon>Crustacea</taxon>
        <taxon>Branchiopoda</taxon>
        <taxon>Diplostraca</taxon>
        <taxon>Cladocera</taxon>
        <taxon>Anomopoda</taxon>
        <taxon>Daphniidae</taxon>
        <taxon>Daphnia</taxon>
    </lineage>
</organism>
<keyword evidence="1" id="KW-0472">Membrane</keyword>
<keyword evidence="1" id="KW-0812">Transmembrane</keyword>
<reference evidence="2 3" key="1">
    <citation type="journal article" date="2023" name="Nucleic Acids Res.">
        <title>The hologenome of Daphnia magna reveals possible DNA methylation and microbiome-mediated evolution of the host genome.</title>
        <authorList>
            <person name="Chaturvedi A."/>
            <person name="Li X."/>
            <person name="Dhandapani V."/>
            <person name="Marshall H."/>
            <person name="Kissane S."/>
            <person name="Cuenca-Cambronero M."/>
            <person name="Asole G."/>
            <person name="Calvet F."/>
            <person name="Ruiz-Romero M."/>
            <person name="Marangio P."/>
            <person name="Guigo R."/>
            <person name="Rago D."/>
            <person name="Mirbahai L."/>
            <person name="Eastwood N."/>
            <person name="Colbourne J.K."/>
            <person name="Zhou J."/>
            <person name="Mallon E."/>
            <person name="Orsini L."/>
        </authorList>
    </citation>
    <scope>NUCLEOTIDE SEQUENCE [LARGE SCALE GENOMIC DNA]</scope>
    <source>
        <strain evidence="2">LRV0_1</strain>
    </source>
</reference>
<comment type="caution">
    <text evidence="2">The sequence shown here is derived from an EMBL/GenBank/DDBJ whole genome shotgun (WGS) entry which is preliminary data.</text>
</comment>
<protein>
    <recommendedName>
        <fullName evidence="4">Secreted protein</fullName>
    </recommendedName>
</protein>
<dbReference type="EMBL" id="JAOYFB010000039">
    <property type="protein sequence ID" value="KAK4029333.1"/>
    <property type="molecule type" value="Genomic_DNA"/>
</dbReference>
<evidence type="ECO:0000313" key="2">
    <source>
        <dbReference type="EMBL" id="KAK4029333.1"/>
    </source>
</evidence>
<keyword evidence="1" id="KW-1133">Transmembrane helix</keyword>
<feature type="transmembrane region" description="Helical" evidence="1">
    <location>
        <begin position="6"/>
        <end position="28"/>
    </location>
</feature>
<gene>
    <name evidence="2" type="ORF">OUZ56_022333</name>
</gene>
<evidence type="ECO:0008006" key="4">
    <source>
        <dbReference type="Google" id="ProtNLM"/>
    </source>
</evidence>
<keyword evidence="3" id="KW-1185">Reference proteome</keyword>